<proteinExistence type="predicted"/>
<dbReference type="GO" id="GO:0003700">
    <property type="term" value="F:DNA-binding transcription factor activity"/>
    <property type="evidence" value="ECO:0007669"/>
    <property type="project" value="InterPro"/>
</dbReference>
<evidence type="ECO:0000259" key="1">
    <source>
        <dbReference type="PROSITE" id="PS50995"/>
    </source>
</evidence>
<dbReference type="InterPro" id="IPR052526">
    <property type="entry name" value="HTH-type_Bedaq_tolerance"/>
</dbReference>
<evidence type="ECO:0000313" key="2">
    <source>
        <dbReference type="EMBL" id="MBB2498555.1"/>
    </source>
</evidence>
<dbReference type="RefSeq" id="WP_183123101.1">
    <property type="nucleotide sequence ID" value="NZ_JACJHR010000005.1"/>
</dbReference>
<protein>
    <submittedName>
        <fullName evidence="2">MarR family transcriptional regulator</fullName>
    </submittedName>
</protein>
<dbReference type="PROSITE" id="PS50995">
    <property type="entry name" value="HTH_MARR_2"/>
    <property type="match status" value="1"/>
</dbReference>
<evidence type="ECO:0000313" key="3">
    <source>
        <dbReference type="Proteomes" id="UP000550260"/>
    </source>
</evidence>
<dbReference type="Gene3D" id="1.10.10.10">
    <property type="entry name" value="Winged helix-like DNA-binding domain superfamily/Winged helix DNA-binding domain"/>
    <property type="match status" value="1"/>
</dbReference>
<dbReference type="AlphaFoldDB" id="A0A8E2B068"/>
<dbReference type="InterPro" id="IPR036390">
    <property type="entry name" value="WH_DNA-bd_sf"/>
</dbReference>
<dbReference type="Proteomes" id="UP000550260">
    <property type="component" value="Unassembled WGS sequence"/>
</dbReference>
<reference evidence="2 3" key="1">
    <citation type="submission" date="2020-08" db="EMBL/GenBank/DDBJ databases">
        <title>Amycolatopsis echigonensis JCM 21831.</title>
        <authorList>
            <person name="Tedsree N."/>
            <person name="Kuncharoen N."/>
            <person name="Likhitwitayawuid K."/>
            <person name="Tanasupawat S."/>
        </authorList>
    </citation>
    <scope>NUCLEOTIDE SEQUENCE [LARGE SCALE GENOMIC DNA]</scope>
    <source>
        <strain evidence="2 3">JCM 21831</strain>
    </source>
</reference>
<accession>A0A8E2B068</accession>
<sequence length="146" mass="16428">MRDDEIERLRTQVKLLQRRLRQEAMPVTGLTLTAFSVLGAIARSPEDAQPRRLAEQLTMSSPNVSAALRELTAADLIARTKDPDDARKVRVVLTDHGREIVARSQRERDSWLGRAISALLDDDEQKTLLAAGELMQRLAEYDQPNP</sequence>
<dbReference type="SUPFAM" id="SSF46785">
    <property type="entry name" value="Winged helix' DNA-binding domain"/>
    <property type="match status" value="1"/>
</dbReference>
<feature type="domain" description="HTH marR-type" evidence="1">
    <location>
        <begin position="1"/>
        <end position="137"/>
    </location>
</feature>
<dbReference type="Gene3D" id="1.10.287.100">
    <property type="match status" value="1"/>
</dbReference>
<comment type="caution">
    <text evidence="2">The sequence shown here is derived from an EMBL/GenBank/DDBJ whole genome shotgun (WGS) entry which is preliminary data.</text>
</comment>
<dbReference type="PANTHER" id="PTHR39515">
    <property type="entry name" value="CONSERVED PROTEIN"/>
    <property type="match status" value="1"/>
</dbReference>
<dbReference type="SMART" id="SM00347">
    <property type="entry name" value="HTH_MARR"/>
    <property type="match status" value="1"/>
</dbReference>
<dbReference type="PANTHER" id="PTHR39515:SF2">
    <property type="entry name" value="HTH-TYPE TRANSCRIPTIONAL REGULATOR RV0880"/>
    <property type="match status" value="1"/>
</dbReference>
<gene>
    <name evidence="2" type="ORF">H5411_05315</name>
</gene>
<name>A0A8E2B068_9PSEU</name>
<dbReference type="InterPro" id="IPR036388">
    <property type="entry name" value="WH-like_DNA-bd_sf"/>
</dbReference>
<dbReference type="Pfam" id="PF12802">
    <property type="entry name" value="MarR_2"/>
    <property type="match status" value="1"/>
</dbReference>
<dbReference type="InterPro" id="IPR000835">
    <property type="entry name" value="HTH_MarR-typ"/>
</dbReference>
<organism evidence="2 3">
    <name type="scientific">Amycolatopsis echigonensis</name>
    <dbReference type="NCBI Taxonomy" id="2576905"/>
    <lineage>
        <taxon>Bacteria</taxon>
        <taxon>Bacillati</taxon>
        <taxon>Actinomycetota</taxon>
        <taxon>Actinomycetes</taxon>
        <taxon>Pseudonocardiales</taxon>
        <taxon>Pseudonocardiaceae</taxon>
        <taxon>Amycolatopsis</taxon>
    </lineage>
</organism>
<dbReference type="EMBL" id="JACJHR010000005">
    <property type="protein sequence ID" value="MBB2498555.1"/>
    <property type="molecule type" value="Genomic_DNA"/>
</dbReference>